<dbReference type="InterPro" id="IPR036390">
    <property type="entry name" value="WH_DNA-bd_sf"/>
</dbReference>
<dbReference type="Pfam" id="PF13545">
    <property type="entry name" value="HTH_Crp_2"/>
    <property type="match status" value="1"/>
</dbReference>
<dbReference type="AlphaFoldDB" id="A0A1G4NSH8"/>
<geneLocation type="chloroplast" evidence="5"/>
<dbReference type="InterPro" id="IPR018490">
    <property type="entry name" value="cNMP-bd_dom_sf"/>
</dbReference>
<dbReference type="InterPro" id="IPR012318">
    <property type="entry name" value="HTH_CRP"/>
</dbReference>
<dbReference type="RefSeq" id="YP_009313388.1">
    <property type="nucleotide sequence ID" value="NC_031656.1"/>
</dbReference>
<evidence type="ECO:0000256" key="2">
    <source>
        <dbReference type="ARBA" id="ARBA00023125"/>
    </source>
</evidence>
<dbReference type="GO" id="GO:0003677">
    <property type="term" value="F:DNA binding"/>
    <property type="evidence" value="ECO:0007669"/>
    <property type="project" value="UniProtKB-KW"/>
</dbReference>
<keyword evidence="3" id="KW-0804">Transcription</keyword>
<sequence length="208" mass="24626">MPSSSNLTYSNIVAYTYKLNTEDKLIVHRETYSTYIIIEGIVVISKIFTNKEKFSICIIDQYQIINTPFNKENQVNYFYQIQALTTTYLLSFPNKEIQKIKNIIPNENKQILSYYHMIEILIHKNIRQRLIHLLINLSEFFGQYKKTYILINISLSYNTIGSIIGANKNTISKLIKELEHFKIITYKKQHIIIHDLITLSYYQQRNSN</sequence>
<feature type="domain" description="HTH crp-type" evidence="4">
    <location>
        <begin position="124"/>
        <end position="197"/>
    </location>
</feature>
<organism evidence="5">
    <name type="scientific">Dichotomaria marginata</name>
    <dbReference type="NCBI Taxonomy" id="268567"/>
    <lineage>
        <taxon>Eukaryota</taxon>
        <taxon>Rhodophyta</taxon>
        <taxon>Florideophyceae</taxon>
        <taxon>Nemaliophycidae</taxon>
        <taxon>Nemaliales</taxon>
        <taxon>Galaxauraceae</taxon>
        <taxon>Dichotomaria</taxon>
    </lineage>
</organism>
<accession>A0A1G4NSH8</accession>
<keyword evidence="5" id="KW-0150">Chloroplast</keyword>
<dbReference type="Gene3D" id="2.60.120.10">
    <property type="entry name" value="Jelly Rolls"/>
    <property type="match status" value="1"/>
</dbReference>
<gene>
    <name evidence="5" type="primary">ntcA</name>
    <name evidence="5" type="ORF">HV04060_225</name>
</gene>
<evidence type="ECO:0000313" key="5">
    <source>
        <dbReference type="EMBL" id="SCW21642.1"/>
    </source>
</evidence>
<evidence type="ECO:0000256" key="3">
    <source>
        <dbReference type="ARBA" id="ARBA00023163"/>
    </source>
</evidence>
<keyword evidence="2" id="KW-0238">DNA-binding</keyword>
<evidence type="ECO:0000256" key="1">
    <source>
        <dbReference type="ARBA" id="ARBA00023015"/>
    </source>
</evidence>
<dbReference type="SUPFAM" id="SSF46785">
    <property type="entry name" value="Winged helix' DNA-binding domain"/>
    <property type="match status" value="1"/>
</dbReference>
<dbReference type="PROSITE" id="PS51063">
    <property type="entry name" value="HTH_CRP_2"/>
    <property type="match status" value="1"/>
</dbReference>
<dbReference type="EMBL" id="LT622864">
    <property type="protein sequence ID" value="SCW21642.1"/>
    <property type="molecule type" value="Genomic_DNA"/>
</dbReference>
<keyword evidence="5" id="KW-0934">Plastid</keyword>
<reference evidence="5" key="2">
    <citation type="submission" date="2016-10" db="EMBL/GenBank/DDBJ databases">
        <authorList>
            <person name="de Groot N.N."/>
        </authorList>
    </citation>
    <scope>NUCLEOTIDE SEQUENCE</scope>
    <source>
        <strain evidence="5">HV04060</strain>
    </source>
</reference>
<dbReference type="GO" id="GO:0006355">
    <property type="term" value="P:regulation of DNA-templated transcription"/>
    <property type="evidence" value="ECO:0007669"/>
    <property type="project" value="InterPro"/>
</dbReference>
<dbReference type="InterPro" id="IPR014710">
    <property type="entry name" value="RmlC-like_jellyroll"/>
</dbReference>
<reference evidence="5" key="1">
    <citation type="submission" date="2016-10" db="EMBL/GenBank/DDBJ databases">
        <title>Chloroplast genomes as a tool to resolve red algal phylogenies: a case study in the Nemaliales.</title>
        <authorList>
            <person name="Costa J.F."/>
            <person name="Lin S.M."/>
            <person name="Macaya E.C."/>
            <person name="Fernandez-Garcia C."/>
            <person name="Verbruggen H."/>
        </authorList>
    </citation>
    <scope>NUCLEOTIDE SEQUENCE</scope>
    <source>
        <strain evidence="5">HV04060</strain>
    </source>
</reference>
<name>A0A1G4NSH8_9FLOR</name>
<dbReference type="GeneID" id="29998546"/>
<proteinExistence type="predicted"/>
<keyword evidence="1" id="KW-0805">Transcription regulation</keyword>
<dbReference type="SUPFAM" id="SSF51206">
    <property type="entry name" value="cAMP-binding domain-like"/>
    <property type="match status" value="1"/>
</dbReference>
<protein>
    <submittedName>
        <fullName evidence="5">Global nitrogen transcriptional regulator</fullName>
    </submittedName>
</protein>
<evidence type="ECO:0000259" key="4">
    <source>
        <dbReference type="PROSITE" id="PS51063"/>
    </source>
</evidence>